<evidence type="ECO:0000313" key="2">
    <source>
        <dbReference type="Proteomes" id="UP001075461"/>
    </source>
</evidence>
<sequence>MNIEVDFEKIRKEYGNVLKFCQKAGFIPSAVYELKNKQNFVTVKKTHKWLFD</sequence>
<dbReference type="EMBL" id="JAPXGP010000008">
    <property type="protein sequence ID" value="MCZ6162418.1"/>
    <property type="molecule type" value="Genomic_DNA"/>
</dbReference>
<evidence type="ECO:0000313" key="1">
    <source>
        <dbReference type="EMBL" id="MCZ6162418.1"/>
    </source>
</evidence>
<protein>
    <submittedName>
        <fullName evidence="1">Uncharacterized protein</fullName>
    </submittedName>
</protein>
<proteinExistence type="predicted"/>
<reference evidence="1" key="1">
    <citation type="submission" date="2022-12" db="EMBL/GenBank/DDBJ databases">
        <title>Species Delineation and Comparative Genomics within the Campylobacter ureolyticus Complex.</title>
        <authorList>
            <person name="Maki J."/>
            <person name="Howard M."/>
            <person name="Connelly S."/>
            <person name="Hardy D.J."/>
            <person name="Cameron A."/>
        </authorList>
    </citation>
    <scope>NUCLEOTIDE SEQUENCE</scope>
    <source>
        <strain evidence="1">URMC_786</strain>
    </source>
</reference>
<dbReference type="RefSeq" id="WP_269480651.1">
    <property type="nucleotide sequence ID" value="NZ_JAPXGH010000011.1"/>
</dbReference>
<comment type="caution">
    <text evidence="1">The sequence shown here is derived from an EMBL/GenBank/DDBJ whole genome shotgun (WGS) entry which is preliminary data.</text>
</comment>
<dbReference type="AlphaFoldDB" id="A0A9Q4KTD9"/>
<dbReference type="Proteomes" id="UP001075461">
    <property type="component" value="Unassembled WGS sequence"/>
</dbReference>
<gene>
    <name evidence="1" type="ORF">O6B92_08770</name>
</gene>
<name>A0A9Q4KTD9_9BACT</name>
<organism evidence="1 2">
    <name type="scientific">Campylobacter ureolyticus</name>
    <dbReference type="NCBI Taxonomy" id="827"/>
    <lineage>
        <taxon>Bacteria</taxon>
        <taxon>Pseudomonadati</taxon>
        <taxon>Campylobacterota</taxon>
        <taxon>Epsilonproteobacteria</taxon>
        <taxon>Campylobacterales</taxon>
        <taxon>Campylobacteraceae</taxon>
        <taxon>Campylobacter</taxon>
    </lineage>
</organism>
<accession>A0A9Q4KTD9</accession>